<evidence type="ECO:0000256" key="2">
    <source>
        <dbReference type="ARBA" id="ARBA00022737"/>
    </source>
</evidence>
<dbReference type="PANTHER" id="PTHR19847">
    <property type="entry name" value="DDB1- AND CUL4-ASSOCIATED FACTOR 11"/>
    <property type="match status" value="1"/>
</dbReference>
<keyword evidence="2" id="KW-0677">Repeat</keyword>
<dbReference type="InterPro" id="IPR001680">
    <property type="entry name" value="WD40_rpt"/>
</dbReference>
<dbReference type="AlphaFoldDB" id="A0A6N2MQT7"/>
<dbReference type="SMART" id="SM00320">
    <property type="entry name" value="WD40"/>
    <property type="match status" value="6"/>
</dbReference>
<feature type="repeat" description="WD" evidence="4">
    <location>
        <begin position="334"/>
        <end position="367"/>
    </location>
</feature>
<dbReference type="PROSITE" id="PS50082">
    <property type="entry name" value="WD_REPEATS_2"/>
    <property type="match status" value="4"/>
</dbReference>
<proteinExistence type="inferred from homology"/>
<dbReference type="GO" id="GO:0043161">
    <property type="term" value="P:proteasome-mediated ubiquitin-dependent protein catabolic process"/>
    <property type="evidence" value="ECO:0007669"/>
    <property type="project" value="TreeGrafter"/>
</dbReference>
<keyword evidence="1 4" id="KW-0853">WD repeat</keyword>
<evidence type="ECO:0000256" key="3">
    <source>
        <dbReference type="PIRNR" id="PIRNR038135"/>
    </source>
</evidence>
<evidence type="ECO:0000256" key="1">
    <source>
        <dbReference type="ARBA" id="ARBA00022574"/>
    </source>
</evidence>
<comment type="similarity">
    <text evidence="3">Belongs to the WD repeat LEC14B family.</text>
</comment>
<reference evidence="5" key="1">
    <citation type="submission" date="2019-03" db="EMBL/GenBank/DDBJ databases">
        <authorList>
            <person name="Mank J."/>
            <person name="Almeida P."/>
        </authorList>
    </citation>
    <scope>NUCLEOTIDE SEQUENCE</scope>
    <source>
        <strain evidence="5">78183</strain>
    </source>
</reference>
<gene>
    <name evidence="5" type="ORF">SVIM_LOCUS337011</name>
</gene>
<dbReference type="EMBL" id="CAADRP010001730">
    <property type="protein sequence ID" value="VFU50519.1"/>
    <property type="molecule type" value="Genomic_DNA"/>
</dbReference>
<dbReference type="PROSITE" id="PS50294">
    <property type="entry name" value="WD_REPEATS_REGION"/>
    <property type="match status" value="2"/>
</dbReference>
<dbReference type="Gene3D" id="2.130.10.10">
    <property type="entry name" value="YVTN repeat-like/Quinoprotein amine dehydrogenase"/>
    <property type="match status" value="2"/>
</dbReference>
<evidence type="ECO:0000313" key="5">
    <source>
        <dbReference type="EMBL" id="VFU50519.1"/>
    </source>
</evidence>
<dbReference type="SUPFAM" id="SSF50978">
    <property type="entry name" value="WD40 repeat-like"/>
    <property type="match status" value="1"/>
</dbReference>
<dbReference type="InterPro" id="IPR017399">
    <property type="entry name" value="DCAF11/LEC14B"/>
</dbReference>
<feature type="repeat" description="WD" evidence="4">
    <location>
        <begin position="505"/>
        <end position="537"/>
    </location>
</feature>
<feature type="repeat" description="WD" evidence="4">
    <location>
        <begin position="299"/>
        <end position="333"/>
    </location>
</feature>
<dbReference type="InterPro" id="IPR015943">
    <property type="entry name" value="WD40/YVTN_repeat-like_dom_sf"/>
</dbReference>
<name>A0A6N2MQT7_SALVM</name>
<dbReference type="Pfam" id="PF00400">
    <property type="entry name" value="WD40"/>
    <property type="match status" value="5"/>
</dbReference>
<organism evidence="5">
    <name type="scientific">Salix viminalis</name>
    <name type="common">Common osier</name>
    <name type="synonym">Basket willow</name>
    <dbReference type="NCBI Taxonomy" id="40686"/>
    <lineage>
        <taxon>Eukaryota</taxon>
        <taxon>Viridiplantae</taxon>
        <taxon>Streptophyta</taxon>
        <taxon>Embryophyta</taxon>
        <taxon>Tracheophyta</taxon>
        <taxon>Spermatophyta</taxon>
        <taxon>Magnoliopsida</taxon>
        <taxon>eudicotyledons</taxon>
        <taxon>Gunneridae</taxon>
        <taxon>Pentapetalae</taxon>
        <taxon>rosids</taxon>
        <taxon>fabids</taxon>
        <taxon>Malpighiales</taxon>
        <taxon>Salicaceae</taxon>
        <taxon>Saliceae</taxon>
        <taxon>Salix</taxon>
    </lineage>
</organism>
<sequence length="556" mass="62449">MGYAMSRLEMDSELCDGDKTMPEAGSSKRASKSLNMLDHEIAQVTKLNSSPHKQLAKLVPGTQKLSVSPVKMLVGREANYSARGRFSAADRCHMLSRYLPVKGPWLVDQMSTRAYVSQFSADGSLFVAGFQGSYIRIYNVEDGWKVQKNILAKSLRWTVTDTSLSPDQRHLAWDTCKNNSPVSLGGLYVFINWENTCLPDYEVGSSPDRIGAVAQLMMLDYIHNDRSTFNNHQNLKVVQASTLEGACYRSSSLVYASMSPIVHIVDVRSAETESLANVTEFHDGLDFSSSSDGSYSFGIFSVKFSTDGRELVAGSSDDSIYVYDLEQNKLSLKILAHTSDVNTVCFADESGHLLFSGSDDNLCKVWDRRCFIAKGKPAGVLSGHLEGITFIDSHGDGRYFISNGKDQTIKLWDIRKMAPNATSYSGLRNYEWDYRWMDYPYEARDLKHPSDQSIATYKGHSVLRTLIRCYFSPVYSTGQKYIYTGSHDSCVYIYDLVTGERVASLQHHKSTVRDCSWHPYYPMLVSSSWDGDVVKWEFPCNGEAQVPATKKRIRRQ</sequence>
<accession>A0A6N2MQT7</accession>
<protein>
    <recommendedName>
        <fullName evidence="3">LEC14B homolog</fullName>
    </recommendedName>
</protein>
<dbReference type="FunFam" id="2.130.10.10:FF:000492">
    <property type="entry name" value="LEC14B homolog isoform X2"/>
    <property type="match status" value="1"/>
</dbReference>
<dbReference type="PANTHER" id="PTHR19847:SF27">
    <property type="entry name" value="LEC14B HOMOLOG"/>
    <property type="match status" value="1"/>
</dbReference>
<dbReference type="PRINTS" id="PR00320">
    <property type="entry name" value="GPROTEINBRPT"/>
</dbReference>
<dbReference type="FunFam" id="2.130.10.10:FF:001117">
    <property type="entry name" value="DDB1 and CUL4-associated factor 11"/>
    <property type="match status" value="1"/>
</dbReference>
<dbReference type="InterPro" id="IPR036322">
    <property type="entry name" value="WD40_repeat_dom_sf"/>
</dbReference>
<dbReference type="InterPro" id="IPR020472">
    <property type="entry name" value="WD40_PAC1"/>
</dbReference>
<feature type="repeat" description="WD" evidence="4">
    <location>
        <begin position="381"/>
        <end position="422"/>
    </location>
</feature>
<dbReference type="InterPro" id="IPR051859">
    <property type="entry name" value="DCAF"/>
</dbReference>
<dbReference type="GO" id="GO:0080008">
    <property type="term" value="C:Cul4-RING E3 ubiquitin ligase complex"/>
    <property type="evidence" value="ECO:0007669"/>
    <property type="project" value="TreeGrafter"/>
</dbReference>
<evidence type="ECO:0000256" key="4">
    <source>
        <dbReference type="PROSITE-ProRule" id="PRU00221"/>
    </source>
</evidence>
<dbReference type="PIRSF" id="PIRSF038135">
    <property type="entry name" value="WD_repeat_p23"/>
    <property type="match status" value="1"/>
</dbReference>